<reference evidence="4" key="1">
    <citation type="submission" date="2017-01" db="EMBL/GenBank/DDBJ databases">
        <authorList>
            <person name="Varghese N."/>
            <person name="Submissions S."/>
        </authorList>
    </citation>
    <scope>NUCLEOTIDE SEQUENCE [LARGE SCALE GENOMIC DNA]</scope>
    <source>
        <strain evidence="4">ATCC 51758</strain>
    </source>
</reference>
<accession>A0A1N6V9L4</accession>
<evidence type="ECO:0000259" key="2">
    <source>
        <dbReference type="Pfam" id="PF13439"/>
    </source>
</evidence>
<dbReference type="Pfam" id="PF00534">
    <property type="entry name" value="Glycos_transf_1"/>
    <property type="match status" value="1"/>
</dbReference>
<evidence type="ECO:0000313" key="4">
    <source>
        <dbReference type="Proteomes" id="UP000186819"/>
    </source>
</evidence>
<protein>
    <submittedName>
        <fullName evidence="3">Phosphatidylinositol alpha-1,6-mannosyltransferase</fullName>
    </submittedName>
</protein>
<keyword evidence="3" id="KW-0328">Glycosyltransferase</keyword>
<dbReference type="InterPro" id="IPR050194">
    <property type="entry name" value="Glycosyltransferase_grp1"/>
</dbReference>
<dbReference type="RefSeq" id="WP_076602200.1">
    <property type="nucleotide sequence ID" value="NZ_FTMD01000006.1"/>
</dbReference>
<dbReference type="STRING" id="34027.SAMN05421829_106205"/>
<feature type="domain" description="Glycosyl transferase family 1" evidence="1">
    <location>
        <begin position="199"/>
        <end position="348"/>
    </location>
</feature>
<dbReference type="PANTHER" id="PTHR45947:SF3">
    <property type="entry name" value="SULFOQUINOVOSYL TRANSFERASE SQD2"/>
    <property type="match status" value="1"/>
</dbReference>
<evidence type="ECO:0000259" key="1">
    <source>
        <dbReference type="Pfam" id="PF00534"/>
    </source>
</evidence>
<name>A0A1N6V9L4_9RHOO</name>
<dbReference type="InterPro" id="IPR028098">
    <property type="entry name" value="Glyco_trans_4-like_N"/>
</dbReference>
<keyword evidence="4" id="KW-1185">Reference proteome</keyword>
<dbReference type="AlphaFoldDB" id="A0A1N6V9L4"/>
<evidence type="ECO:0000313" key="3">
    <source>
        <dbReference type="EMBL" id="SIQ74573.1"/>
    </source>
</evidence>
<organism evidence="3 4">
    <name type="scientific">Aromatoleum tolulyticum</name>
    <dbReference type="NCBI Taxonomy" id="34027"/>
    <lineage>
        <taxon>Bacteria</taxon>
        <taxon>Pseudomonadati</taxon>
        <taxon>Pseudomonadota</taxon>
        <taxon>Betaproteobacteria</taxon>
        <taxon>Rhodocyclales</taxon>
        <taxon>Rhodocyclaceae</taxon>
        <taxon>Aromatoleum</taxon>
    </lineage>
</organism>
<dbReference type="Proteomes" id="UP000186819">
    <property type="component" value="Unassembled WGS sequence"/>
</dbReference>
<dbReference type="EMBL" id="FTMD01000006">
    <property type="protein sequence ID" value="SIQ74573.1"/>
    <property type="molecule type" value="Genomic_DNA"/>
</dbReference>
<dbReference type="Gene3D" id="3.40.50.2000">
    <property type="entry name" value="Glycogen Phosphorylase B"/>
    <property type="match status" value="2"/>
</dbReference>
<dbReference type="CDD" id="cd03801">
    <property type="entry name" value="GT4_PimA-like"/>
    <property type="match status" value="1"/>
</dbReference>
<dbReference type="GO" id="GO:0016758">
    <property type="term" value="F:hexosyltransferase activity"/>
    <property type="evidence" value="ECO:0007669"/>
    <property type="project" value="TreeGrafter"/>
</dbReference>
<gene>
    <name evidence="3" type="ORF">SAMN05421829_106205</name>
</gene>
<feature type="domain" description="Glycosyltransferase subfamily 4-like N-terminal" evidence="2">
    <location>
        <begin position="17"/>
        <end position="188"/>
    </location>
</feature>
<dbReference type="InterPro" id="IPR001296">
    <property type="entry name" value="Glyco_trans_1"/>
</dbReference>
<dbReference type="Pfam" id="PF13439">
    <property type="entry name" value="Glyco_transf_4"/>
    <property type="match status" value="1"/>
</dbReference>
<proteinExistence type="predicted"/>
<sequence>MTLRVGLVTSEFPPDLGGVETYSWQLARELGARRELEVTVYAPPAARGLAPPQGVTIRPVLTSCMELDWARLSGEPIDVWHALSAAHCWLAQKDRPTVVSVHGNDFLVPYPATMRPALAMPALWRLRGFAWKEFEPLWRRATAQMLRRALPRCGAVIANSRYTADVLQALVPGGGDRIEVAGVGVDAAFFDVARMPGHGRPRLLTVCRLSEARKNVELVLRALGALKERFDFEYVVAGDGALREGLERLAAELGLGARVRFAGRVSDAELRQLYAMADLFVLTASVIPASHEGFGIVYLEAAASGVPSLAARLAGAVEAVAEGESGYFVETPSVEAIEAALALFLSGRIRFDVEDCRSFARRFTWARVADVAMKSYRQTLSMPASMP</sequence>
<dbReference type="SUPFAM" id="SSF53756">
    <property type="entry name" value="UDP-Glycosyltransferase/glycogen phosphorylase"/>
    <property type="match status" value="1"/>
</dbReference>
<keyword evidence="3" id="KW-0808">Transferase</keyword>
<dbReference type="PANTHER" id="PTHR45947">
    <property type="entry name" value="SULFOQUINOVOSYL TRANSFERASE SQD2"/>
    <property type="match status" value="1"/>
</dbReference>